<dbReference type="InterPro" id="IPR049278">
    <property type="entry name" value="MS_channel_C"/>
</dbReference>
<dbReference type="InterPro" id="IPR023408">
    <property type="entry name" value="MscS_beta-dom_sf"/>
</dbReference>
<feature type="domain" description="Mechanosensitive ion channel MscS C-terminal" evidence="9">
    <location>
        <begin position="334"/>
        <end position="417"/>
    </location>
</feature>
<dbReference type="SUPFAM" id="SSF50182">
    <property type="entry name" value="Sm-like ribonucleoproteins"/>
    <property type="match status" value="1"/>
</dbReference>
<feature type="transmembrane region" description="Helical" evidence="7">
    <location>
        <begin position="68"/>
        <end position="92"/>
    </location>
</feature>
<evidence type="ECO:0000259" key="9">
    <source>
        <dbReference type="Pfam" id="PF21082"/>
    </source>
</evidence>
<dbReference type="InterPro" id="IPR011066">
    <property type="entry name" value="MscS_channel_C_sf"/>
</dbReference>
<evidence type="ECO:0000256" key="7">
    <source>
        <dbReference type="SAM" id="Phobius"/>
    </source>
</evidence>
<evidence type="ECO:0000256" key="1">
    <source>
        <dbReference type="ARBA" id="ARBA00004651"/>
    </source>
</evidence>
<feature type="transmembrane region" description="Helical" evidence="7">
    <location>
        <begin position="104"/>
        <end position="124"/>
    </location>
</feature>
<comment type="subcellular location">
    <subcellularLocation>
        <location evidence="1">Cell membrane</location>
        <topology evidence="1">Multi-pass membrane protein</topology>
    </subcellularLocation>
</comment>
<dbReference type="OrthoDB" id="9799209at2"/>
<feature type="transmembrane region" description="Helical" evidence="7">
    <location>
        <begin position="222"/>
        <end position="245"/>
    </location>
</feature>
<dbReference type="InterPro" id="IPR052702">
    <property type="entry name" value="MscS-like_channel"/>
</dbReference>
<dbReference type="SUPFAM" id="SSF82689">
    <property type="entry name" value="Mechanosensitive channel protein MscS (YggB), C-terminal domain"/>
    <property type="match status" value="1"/>
</dbReference>
<proteinExistence type="inferred from homology"/>
<gene>
    <name evidence="11" type="primary">mscM_1</name>
    <name evidence="11" type="ORF">OCH7691_01070</name>
</gene>
<dbReference type="Pfam" id="PF00924">
    <property type="entry name" value="MS_channel_2nd"/>
    <property type="match status" value="1"/>
</dbReference>
<keyword evidence="5 7" id="KW-1133">Transmembrane helix</keyword>
<protein>
    <submittedName>
        <fullName evidence="11">Miniconductance mechanosensitive channel MscM</fullName>
    </submittedName>
</protein>
<dbReference type="RefSeq" id="WP_085882332.1">
    <property type="nucleotide sequence ID" value="NZ_FWFR01000001.1"/>
</dbReference>
<dbReference type="PANTHER" id="PTHR30347:SF1">
    <property type="entry name" value="MECHANOSENSITIVE CHANNEL MSCK"/>
    <property type="match status" value="1"/>
</dbReference>
<dbReference type="InterPro" id="IPR010920">
    <property type="entry name" value="LSM_dom_sf"/>
</dbReference>
<keyword evidence="4 7" id="KW-0812">Transmembrane</keyword>
<feature type="transmembrane region" description="Helical" evidence="7">
    <location>
        <begin position="172"/>
        <end position="201"/>
    </location>
</feature>
<evidence type="ECO:0000256" key="3">
    <source>
        <dbReference type="ARBA" id="ARBA00022475"/>
    </source>
</evidence>
<evidence type="ECO:0000313" key="12">
    <source>
        <dbReference type="Proteomes" id="UP000193200"/>
    </source>
</evidence>
<dbReference type="InterPro" id="IPR049142">
    <property type="entry name" value="MS_channel_1st"/>
</dbReference>
<sequence>MDRETDFLAGFETLRALVSEFLAAVLQPWTGIQFAVIAAILVLGLFVGARIERRLEPRLREIRGKPRLLRVLAILLRRMPWFATTILLWLTVAAMREVTWPSRSYFITVAAMLATAWLVITVASRVIRNRLLARVVAAIVWAIVALEITGSLDATLRLLDAVGFDLGEGRISLLAALKATVLFGLLFWGAVALGHLVETLLNRSADLTPRIQVLLSKTVKSLLLVLAGLTALTTLGIDLTALTVFSGAVGVGVGFGLQKVVSNYISGIIILLDKSIKPGDTISLGETFGWIRSLQARFVSVVTRDGKEYLIPNEDLITGQVVNWSFSDTLIRLDVEFGVSYDSDPHEVTRLAIEAAKTVDRVQSSTTPVCWMTGFGESSLDFVLRFWIADPQRGLTNIRGQVLLACWDAFKAAGIAIPFPHREIIMRTPVEIRRARDNGEDGGVPPKD</sequence>
<comment type="similarity">
    <text evidence="2">Belongs to the MscS (TC 1.A.23) family.</text>
</comment>
<evidence type="ECO:0000313" key="11">
    <source>
        <dbReference type="EMBL" id="SLN30552.1"/>
    </source>
</evidence>
<accession>A0A1Y5S1M3</accession>
<dbReference type="InterPro" id="IPR006685">
    <property type="entry name" value="MscS_channel_2nd"/>
</dbReference>
<dbReference type="Gene3D" id="2.30.30.60">
    <property type="match status" value="1"/>
</dbReference>
<dbReference type="InParanoid" id="A0A1Y5S1M3"/>
<evidence type="ECO:0000256" key="5">
    <source>
        <dbReference type="ARBA" id="ARBA00022989"/>
    </source>
</evidence>
<dbReference type="PANTHER" id="PTHR30347">
    <property type="entry name" value="POTASSIUM CHANNEL RELATED"/>
    <property type="match status" value="1"/>
</dbReference>
<dbReference type="SUPFAM" id="SSF82861">
    <property type="entry name" value="Mechanosensitive channel protein MscS (YggB), transmembrane region"/>
    <property type="match status" value="1"/>
</dbReference>
<feature type="domain" description="Mechanosensitive ion channel MscS" evidence="8">
    <location>
        <begin position="260"/>
        <end position="325"/>
    </location>
</feature>
<feature type="transmembrane region" description="Helical" evidence="7">
    <location>
        <begin position="29"/>
        <end position="47"/>
    </location>
</feature>
<evidence type="ECO:0000256" key="2">
    <source>
        <dbReference type="ARBA" id="ARBA00008017"/>
    </source>
</evidence>
<dbReference type="Gene3D" id="3.30.70.100">
    <property type="match status" value="1"/>
</dbReference>
<dbReference type="InterPro" id="IPR011014">
    <property type="entry name" value="MscS_channel_TM-2"/>
</dbReference>
<dbReference type="Proteomes" id="UP000193200">
    <property type="component" value="Unassembled WGS sequence"/>
</dbReference>
<dbReference type="Gene3D" id="1.10.287.1260">
    <property type="match status" value="1"/>
</dbReference>
<feature type="domain" description="Mechanosensitive ion channel transmembrane helices 2/3" evidence="10">
    <location>
        <begin position="219"/>
        <end position="258"/>
    </location>
</feature>
<organism evidence="11 12">
    <name type="scientific">Oceanibacterium hippocampi</name>
    <dbReference type="NCBI Taxonomy" id="745714"/>
    <lineage>
        <taxon>Bacteria</taxon>
        <taxon>Pseudomonadati</taxon>
        <taxon>Pseudomonadota</taxon>
        <taxon>Alphaproteobacteria</taxon>
        <taxon>Sneathiellales</taxon>
        <taxon>Sneathiellaceae</taxon>
        <taxon>Oceanibacterium</taxon>
    </lineage>
</organism>
<dbReference type="Pfam" id="PF21088">
    <property type="entry name" value="MS_channel_1st"/>
    <property type="match status" value="1"/>
</dbReference>
<dbReference type="AlphaFoldDB" id="A0A1Y5S1M3"/>
<keyword evidence="12" id="KW-1185">Reference proteome</keyword>
<evidence type="ECO:0000259" key="10">
    <source>
        <dbReference type="Pfam" id="PF21088"/>
    </source>
</evidence>
<feature type="transmembrane region" description="Helical" evidence="7">
    <location>
        <begin position="131"/>
        <end position="152"/>
    </location>
</feature>
<dbReference type="EMBL" id="FWFR01000001">
    <property type="protein sequence ID" value="SLN30552.1"/>
    <property type="molecule type" value="Genomic_DNA"/>
</dbReference>
<reference evidence="11 12" key="1">
    <citation type="submission" date="2017-03" db="EMBL/GenBank/DDBJ databases">
        <authorList>
            <person name="Afonso C.L."/>
            <person name="Miller P.J."/>
            <person name="Scott M.A."/>
            <person name="Spackman E."/>
            <person name="Goraichik I."/>
            <person name="Dimitrov K.M."/>
            <person name="Suarez D.L."/>
            <person name="Swayne D.E."/>
        </authorList>
    </citation>
    <scope>NUCLEOTIDE SEQUENCE [LARGE SCALE GENOMIC DNA]</scope>
    <source>
        <strain evidence="11 12">CECT 7691</strain>
    </source>
</reference>
<evidence type="ECO:0000256" key="6">
    <source>
        <dbReference type="ARBA" id="ARBA00023136"/>
    </source>
</evidence>
<dbReference type="GO" id="GO:0008381">
    <property type="term" value="F:mechanosensitive monoatomic ion channel activity"/>
    <property type="evidence" value="ECO:0007669"/>
    <property type="project" value="UniProtKB-ARBA"/>
</dbReference>
<dbReference type="GO" id="GO:0005886">
    <property type="term" value="C:plasma membrane"/>
    <property type="evidence" value="ECO:0007669"/>
    <property type="project" value="UniProtKB-SubCell"/>
</dbReference>
<dbReference type="Pfam" id="PF21082">
    <property type="entry name" value="MS_channel_3rd"/>
    <property type="match status" value="1"/>
</dbReference>
<keyword evidence="6 7" id="KW-0472">Membrane</keyword>
<keyword evidence="3" id="KW-1003">Cell membrane</keyword>
<evidence type="ECO:0000259" key="8">
    <source>
        <dbReference type="Pfam" id="PF00924"/>
    </source>
</evidence>
<name>A0A1Y5S1M3_9PROT</name>
<evidence type="ECO:0000256" key="4">
    <source>
        <dbReference type="ARBA" id="ARBA00022692"/>
    </source>
</evidence>